<dbReference type="OMA" id="WAAYEKN"/>
<dbReference type="Gene3D" id="3.30.450.30">
    <property type="entry name" value="Dynein light chain 2a, cytoplasmic"/>
    <property type="match status" value="1"/>
</dbReference>
<dbReference type="InterPro" id="IPR037587">
    <property type="entry name" value="LAMTOR2-like"/>
</dbReference>
<proteinExistence type="inferred from homology"/>
<protein>
    <submittedName>
        <fullName evidence="3">Putative mitogen-activated protein binding protein interacting protein</fullName>
    </submittedName>
</protein>
<dbReference type="OrthoDB" id="271745at2759"/>
<dbReference type="FunFam" id="3.30.450.30:FF:000004">
    <property type="entry name" value="ragulator complex protein LAMTOR2"/>
    <property type="match status" value="1"/>
</dbReference>
<dbReference type="GO" id="GO:0005737">
    <property type="term" value="C:cytoplasm"/>
    <property type="evidence" value="ECO:0007669"/>
    <property type="project" value="UniProtKB-ARBA"/>
</dbReference>
<keyword evidence="4" id="KW-1185">Reference proteome</keyword>
<reference evidence="3 4" key="1">
    <citation type="submission" date="2015-12" db="EMBL/GenBank/DDBJ databases">
        <title>Dictyostelia acquired genes for synthesis and detection of signals that induce cell-type specialization by lateral gene transfer from prokaryotes.</title>
        <authorList>
            <person name="Gloeckner G."/>
            <person name="Schaap P."/>
        </authorList>
    </citation>
    <scope>NUCLEOTIDE SEQUENCE [LARGE SCALE GENOMIC DNA]</scope>
    <source>
        <strain evidence="3 4">TK</strain>
    </source>
</reference>
<evidence type="ECO:0000259" key="2">
    <source>
        <dbReference type="SMART" id="SM00960"/>
    </source>
</evidence>
<sequence length="123" mass="13862">MLRSKILPQVLQQAINKNDVKAVLLMKDDGSLIACSESQGLDHNITKIVSAITANIFISYNRNNDLEYQLIDCEEGRFIVTRVASLLLCIYSDSTVEFGLLKTKATKLREYLQEPLSNVEQVQ</sequence>
<dbReference type="EMBL" id="LODT01000022">
    <property type="protein sequence ID" value="KYQ94499.1"/>
    <property type="molecule type" value="Genomic_DNA"/>
</dbReference>
<name>A0A151ZKN6_TIELA</name>
<organism evidence="3 4">
    <name type="scientific">Tieghemostelium lacteum</name>
    <name type="common">Slime mold</name>
    <name type="synonym">Dictyostelium lacteum</name>
    <dbReference type="NCBI Taxonomy" id="361077"/>
    <lineage>
        <taxon>Eukaryota</taxon>
        <taxon>Amoebozoa</taxon>
        <taxon>Evosea</taxon>
        <taxon>Eumycetozoa</taxon>
        <taxon>Dictyostelia</taxon>
        <taxon>Dictyosteliales</taxon>
        <taxon>Raperosteliaceae</taxon>
        <taxon>Tieghemostelium</taxon>
    </lineage>
</organism>
<dbReference type="AlphaFoldDB" id="A0A151ZKN6"/>
<accession>A0A151ZKN6</accession>
<dbReference type="PANTHER" id="PTHR13323">
    <property type="entry name" value="LATE ENDOSOMAL/LYSOSOMAL MP1 INTERACTING PROTEIN"/>
    <property type="match status" value="1"/>
</dbReference>
<dbReference type="Pfam" id="PF03259">
    <property type="entry name" value="Robl_LC7"/>
    <property type="match status" value="1"/>
</dbReference>
<evidence type="ECO:0000313" key="3">
    <source>
        <dbReference type="EMBL" id="KYQ94499.1"/>
    </source>
</evidence>
<dbReference type="InterPro" id="IPR004942">
    <property type="entry name" value="Roadblock/LAMTOR2_dom"/>
</dbReference>
<dbReference type="SMART" id="SM00960">
    <property type="entry name" value="Robl_LC7"/>
    <property type="match status" value="1"/>
</dbReference>
<comment type="similarity">
    <text evidence="1">Belongs to the GAMAD family.</text>
</comment>
<dbReference type="InParanoid" id="A0A151ZKN6"/>
<dbReference type="GO" id="GO:0005085">
    <property type="term" value="F:guanyl-nucleotide exchange factor activity"/>
    <property type="evidence" value="ECO:0007669"/>
    <property type="project" value="InterPro"/>
</dbReference>
<evidence type="ECO:0000256" key="1">
    <source>
        <dbReference type="ARBA" id="ARBA00007191"/>
    </source>
</evidence>
<dbReference type="Proteomes" id="UP000076078">
    <property type="component" value="Unassembled WGS sequence"/>
</dbReference>
<dbReference type="GO" id="GO:0032008">
    <property type="term" value="P:positive regulation of TOR signaling"/>
    <property type="evidence" value="ECO:0007669"/>
    <property type="project" value="InterPro"/>
</dbReference>
<gene>
    <name evidence="3" type="ORF">DLAC_04806</name>
</gene>
<dbReference type="SUPFAM" id="SSF103196">
    <property type="entry name" value="Roadblock/LC7 domain"/>
    <property type="match status" value="1"/>
</dbReference>
<comment type="caution">
    <text evidence="3">The sequence shown here is derived from an EMBL/GenBank/DDBJ whole genome shotgun (WGS) entry which is preliminary data.</text>
</comment>
<dbReference type="FunCoup" id="A0A151ZKN6">
    <property type="interactions" value="30"/>
</dbReference>
<feature type="domain" description="Roadblock/LAMTOR2" evidence="2">
    <location>
        <begin position="7"/>
        <end position="92"/>
    </location>
</feature>
<dbReference type="STRING" id="361077.A0A151ZKN6"/>
<evidence type="ECO:0000313" key="4">
    <source>
        <dbReference type="Proteomes" id="UP000076078"/>
    </source>
</evidence>
<dbReference type="GO" id="GO:0060090">
    <property type="term" value="F:molecular adaptor activity"/>
    <property type="evidence" value="ECO:0007669"/>
    <property type="project" value="InterPro"/>
</dbReference>